<reference evidence="1 2" key="1">
    <citation type="submission" date="2017-05" db="EMBL/GenBank/DDBJ databases">
        <authorList>
            <person name="Varghese N."/>
            <person name="Submissions S."/>
        </authorList>
    </citation>
    <scope>NUCLEOTIDE SEQUENCE [LARGE SCALE GENOMIC DNA]</scope>
    <source>
        <strain evidence="1 2">DSM 27040</strain>
    </source>
</reference>
<sequence length="98" mass="11011">MATVFSPIHPDYYDMFAEEKEKELSKVFYFGNGTEVEEAKGKITGLVTREAHAQYLTFDTGNMARIDRIITVNGKPGPAYDEYDAYALACLDCNVQTD</sequence>
<name>A0A521BZ41_SACCC</name>
<evidence type="ECO:0000313" key="1">
    <source>
        <dbReference type="EMBL" id="SMO52457.1"/>
    </source>
</evidence>
<dbReference type="EMBL" id="FXTB01000002">
    <property type="protein sequence ID" value="SMO52457.1"/>
    <property type="molecule type" value="Genomic_DNA"/>
</dbReference>
<dbReference type="Proteomes" id="UP000319040">
    <property type="component" value="Unassembled WGS sequence"/>
</dbReference>
<evidence type="ECO:0000313" key="2">
    <source>
        <dbReference type="Proteomes" id="UP000319040"/>
    </source>
</evidence>
<dbReference type="AlphaFoldDB" id="A0A521BZ41"/>
<gene>
    <name evidence="1" type="ORF">SAMN06265379_102251</name>
</gene>
<keyword evidence="2" id="KW-1185">Reference proteome</keyword>
<dbReference type="RefSeq" id="WP_142532553.1">
    <property type="nucleotide sequence ID" value="NZ_FXTB01000002.1"/>
</dbReference>
<proteinExistence type="predicted"/>
<protein>
    <submittedName>
        <fullName evidence="1">Uncharacterized protein</fullName>
    </submittedName>
</protein>
<organism evidence="1 2">
    <name type="scientific">Saccharicrinis carchari</name>
    <dbReference type="NCBI Taxonomy" id="1168039"/>
    <lineage>
        <taxon>Bacteria</taxon>
        <taxon>Pseudomonadati</taxon>
        <taxon>Bacteroidota</taxon>
        <taxon>Bacteroidia</taxon>
        <taxon>Marinilabiliales</taxon>
        <taxon>Marinilabiliaceae</taxon>
        <taxon>Saccharicrinis</taxon>
    </lineage>
</organism>
<accession>A0A521BZ41</accession>
<dbReference type="OrthoDB" id="5344363at2"/>